<evidence type="ECO:0000313" key="3">
    <source>
        <dbReference type="Proteomes" id="UP000834106"/>
    </source>
</evidence>
<dbReference type="Proteomes" id="UP000834106">
    <property type="component" value="Chromosome 11"/>
</dbReference>
<feature type="compositionally biased region" description="Polar residues" evidence="1">
    <location>
        <begin position="64"/>
        <end position="82"/>
    </location>
</feature>
<name>A0AAD1ZIZ1_9LAMI</name>
<feature type="region of interest" description="Disordered" evidence="1">
    <location>
        <begin position="46"/>
        <end position="110"/>
    </location>
</feature>
<dbReference type="AlphaFoldDB" id="A0AAD1ZIZ1"/>
<keyword evidence="3" id="KW-1185">Reference proteome</keyword>
<gene>
    <name evidence="2" type="ORF">FPE_LOCUS18117</name>
</gene>
<reference evidence="2" key="1">
    <citation type="submission" date="2023-05" db="EMBL/GenBank/DDBJ databases">
        <authorList>
            <person name="Huff M."/>
        </authorList>
    </citation>
    <scope>NUCLEOTIDE SEQUENCE</scope>
</reference>
<dbReference type="EMBL" id="OU503046">
    <property type="protein sequence ID" value="CAI9770687.1"/>
    <property type="molecule type" value="Genomic_DNA"/>
</dbReference>
<proteinExistence type="predicted"/>
<sequence>MQIKQNQTRNPHCHLHSRVHKIFFHIIQNANLTNDQKITECPTALAQAPPLPYPAAQEREQPSIRASSVYSEPENENSSSKRTAPRRMREAASPATPGRCEPRTQPRKHLFPRAGAIRLRLVNALRRV</sequence>
<organism evidence="2 3">
    <name type="scientific">Fraxinus pennsylvanica</name>
    <dbReference type="NCBI Taxonomy" id="56036"/>
    <lineage>
        <taxon>Eukaryota</taxon>
        <taxon>Viridiplantae</taxon>
        <taxon>Streptophyta</taxon>
        <taxon>Embryophyta</taxon>
        <taxon>Tracheophyta</taxon>
        <taxon>Spermatophyta</taxon>
        <taxon>Magnoliopsida</taxon>
        <taxon>eudicotyledons</taxon>
        <taxon>Gunneridae</taxon>
        <taxon>Pentapetalae</taxon>
        <taxon>asterids</taxon>
        <taxon>lamiids</taxon>
        <taxon>Lamiales</taxon>
        <taxon>Oleaceae</taxon>
        <taxon>Oleeae</taxon>
        <taxon>Fraxinus</taxon>
    </lineage>
</organism>
<evidence type="ECO:0000256" key="1">
    <source>
        <dbReference type="SAM" id="MobiDB-lite"/>
    </source>
</evidence>
<protein>
    <submittedName>
        <fullName evidence="2">Uncharacterized protein</fullName>
    </submittedName>
</protein>
<evidence type="ECO:0000313" key="2">
    <source>
        <dbReference type="EMBL" id="CAI9770687.1"/>
    </source>
</evidence>
<accession>A0AAD1ZIZ1</accession>